<evidence type="ECO:0008006" key="3">
    <source>
        <dbReference type="Google" id="ProtNLM"/>
    </source>
</evidence>
<proteinExistence type="predicted"/>
<dbReference type="AlphaFoldDB" id="A0A0F9SA66"/>
<feature type="region of interest" description="Disordered" evidence="1">
    <location>
        <begin position="1"/>
        <end position="28"/>
    </location>
</feature>
<sequence>MAIAKRKKKGAVRRKAKRKAPPTRSILDRARPLTEVESNIVMLVYGRSGSGKTHFASTFPTPSLLIDCNEGGTDTIADREDIEHVLITNWEEFDDLYWELAAGTDYESIIIDQITALQDFAMTDVRIKAKKGPADVFSTRNWGQMSGLFKTGLEHMRDLKRLYNLCFIAHERIFDSDTDEEADVIAPNISARVIPSVVTFIEGAVDAIGGTFIRERFVGEGDEEQAVAQYCMRIGPQQYYATKIRRPASAGALPDVIVDPTFQKIKDLTSGIKPKRKGRRKANAAAS</sequence>
<comment type="caution">
    <text evidence="2">The sequence shown here is derived from an EMBL/GenBank/DDBJ whole genome shotgun (WGS) entry which is preliminary data.</text>
</comment>
<reference evidence="2" key="1">
    <citation type="journal article" date="2015" name="Nature">
        <title>Complex archaea that bridge the gap between prokaryotes and eukaryotes.</title>
        <authorList>
            <person name="Spang A."/>
            <person name="Saw J.H."/>
            <person name="Jorgensen S.L."/>
            <person name="Zaremba-Niedzwiedzka K."/>
            <person name="Martijn J."/>
            <person name="Lind A.E."/>
            <person name="van Eijk R."/>
            <person name="Schleper C."/>
            <person name="Guy L."/>
            <person name="Ettema T.J."/>
        </authorList>
    </citation>
    <scope>NUCLEOTIDE SEQUENCE</scope>
</reference>
<accession>A0A0F9SA66</accession>
<dbReference type="EMBL" id="LAZR01002143">
    <property type="protein sequence ID" value="KKN33886.1"/>
    <property type="molecule type" value="Genomic_DNA"/>
</dbReference>
<gene>
    <name evidence="2" type="ORF">LCGC14_0799090</name>
</gene>
<name>A0A0F9SA66_9ZZZZ</name>
<feature type="compositionally biased region" description="Basic residues" evidence="1">
    <location>
        <begin position="1"/>
        <end position="21"/>
    </location>
</feature>
<protein>
    <recommendedName>
        <fullName evidence="3">Phage nucleotide-binding protein</fullName>
    </recommendedName>
</protein>
<evidence type="ECO:0000256" key="1">
    <source>
        <dbReference type="SAM" id="MobiDB-lite"/>
    </source>
</evidence>
<dbReference type="InterPro" id="IPR027417">
    <property type="entry name" value="P-loop_NTPase"/>
</dbReference>
<dbReference type="SUPFAM" id="SSF52540">
    <property type="entry name" value="P-loop containing nucleoside triphosphate hydrolases"/>
    <property type="match status" value="1"/>
</dbReference>
<evidence type="ECO:0000313" key="2">
    <source>
        <dbReference type="EMBL" id="KKN33886.1"/>
    </source>
</evidence>
<dbReference type="Pfam" id="PF13479">
    <property type="entry name" value="AAA_24"/>
    <property type="match status" value="1"/>
</dbReference>
<organism evidence="2">
    <name type="scientific">marine sediment metagenome</name>
    <dbReference type="NCBI Taxonomy" id="412755"/>
    <lineage>
        <taxon>unclassified sequences</taxon>
        <taxon>metagenomes</taxon>
        <taxon>ecological metagenomes</taxon>
    </lineage>
</organism>